<evidence type="ECO:0000313" key="3">
    <source>
        <dbReference type="EMBL" id="AGS44620.1"/>
    </source>
</evidence>
<protein>
    <recommendedName>
        <fullName evidence="2">Homing endonuclease LAGLIDADG domain-containing protein</fullName>
    </recommendedName>
</protein>
<keyword evidence="3" id="KW-0496">Mitochondrion</keyword>
<sequence>NSIVCLLISLYAGTNSKKYKYYLFYLVTILYLWVNQQEILYSKRSSETTRDNFILNKKNISTSIPSKRKPLNDNQLGYYLAGLIDGNSSFNHNIIIPFSSKDKSAAYWLKSQIGYGTITTNNNNIHFIISNSGGILRILKLINGKLKTENKYKEIMRYIINKGIIEDEFIRGDKNDYNNYWLTGYIDSKGKLYIKINNKDIRLKIEIEEGEIEVLNGIRKYINGLNKPRLCIAEAGHELGCYINNFSLESTSFKFIKNLLLYLDKYPLISFKYLNYIYIRKVYILIKDKKHLSKEGMERIREIKERIK</sequence>
<dbReference type="RefSeq" id="YP_008475306.1">
    <property type="nucleotide sequence ID" value="NC_022176.1"/>
</dbReference>
<accession>S5TPA1</accession>
<feature type="non-terminal residue" evidence="3">
    <location>
        <position position="1"/>
    </location>
</feature>
<organism evidence="3">
    <name type="scientific">Candida chauliodis</name>
    <dbReference type="NCBI Taxonomy" id="391825"/>
    <lineage>
        <taxon>Eukaryota</taxon>
        <taxon>Fungi</taxon>
        <taxon>Dikarya</taxon>
        <taxon>Ascomycota</taxon>
        <taxon>Saccharomycotina</taxon>
        <taxon>Pichiomycetes</taxon>
        <taxon>Debaryomycetaceae</taxon>
        <taxon>Candida/Lodderomyces clade</taxon>
        <taxon>Candida</taxon>
    </lineage>
</organism>
<feature type="domain" description="Homing endonuclease LAGLIDADG" evidence="2">
    <location>
        <begin position="182"/>
        <end position="283"/>
    </location>
</feature>
<name>S5TPA1_9ASCO</name>
<reference evidence="3" key="1">
    <citation type="submission" date="2013-05" db="EMBL/GenBank/DDBJ databases">
        <authorList>
            <person name="Hegedusova E."/>
            <person name="Brejova B."/>
            <person name="Nosek J."/>
        </authorList>
    </citation>
    <scope>NUCLEOTIDE SEQUENCE</scope>
    <source>
        <strain evidence="3">NRRL Y-27909</strain>
    </source>
</reference>
<dbReference type="GO" id="GO:0004519">
    <property type="term" value="F:endonuclease activity"/>
    <property type="evidence" value="ECO:0007669"/>
    <property type="project" value="InterPro"/>
</dbReference>
<dbReference type="InterPro" id="IPR004860">
    <property type="entry name" value="LAGLIDADG_dom"/>
</dbReference>
<keyword evidence="1" id="KW-0472">Membrane</keyword>
<proteinExistence type="predicted"/>
<dbReference type="GeneID" id="16695380"/>
<dbReference type="EMBL" id="KF017574">
    <property type="protein sequence ID" value="AGS44620.1"/>
    <property type="molecule type" value="Genomic_DNA"/>
</dbReference>
<dbReference type="Gene3D" id="3.10.28.10">
    <property type="entry name" value="Homing endonucleases"/>
    <property type="match status" value="2"/>
</dbReference>
<keyword evidence="1" id="KW-1133">Transmembrane helix</keyword>
<gene>
    <name evidence="3" type="primary">cox1-I4</name>
</gene>
<dbReference type="InterPro" id="IPR027434">
    <property type="entry name" value="Homing_endonucl"/>
</dbReference>
<feature type="transmembrane region" description="Helical" evidence="1">
    <location>
        <begin position="19"/>
        <end position="34"/>
    </location>
</feature>
<dbReference type="Pfam" id="PF00961">
    <property type="entry name" value="LAGLIDADG_1"/>
    <property type="match status" value="1"/>
</dbReference>
<evidence type="ECO:0000259" key="2">
    <source>
        <dbReference type="Pfam" id="PF00961"/>
    </source>
</evidence>
<geneLocation type="mitochondrion" evidence="3"/>
<dbReference type="PANTHER" id="PTHR36181:SF3">
    <property type="entry name" value="INTRON-ENCODED DNA ENDONUCLEASE AI5 BETA"/>
    <property type="match status" value="1"/>
</dbReference>
<dbReference type="InterPro" id="IPR051289">
    <property type="entry name" value="LAGLIDADG_Endonuclease"/>
</dbReference>
<keyword evidence="1" id="KW-0812">Transmembrane</keyword>
<dbReference type="AlphaFoldDB" id="S5TPA1"/>
<evidence type="ECO:0000256" key="1">
    <source>
        <dbReference type="SAM" id="Phobius"/>
    </source>
</evidence>
<dbReference type="GO" id="GO:0005739">
    <property type="term" value="C:mitochondrion"/>
    <property type="evidence" value="ECO:0007669"/>
    <property type="project" value="UniProtKB-ARBA"/>
</dbReference>
<dbReference type="PANTHER" id="PTHR36181">
    <property type="entry name" value="INTRON-ENCODED ENDONUCLEASE AI3-RELATED"/>
    <property type="match status" value="1"/>
</dbReference>
<dbReference type="SUPFAM" id="SSF55608">
    <property type="entry name" value="Homing endonucleases"/>
    <property type="match status" value="2"/>
</dbReference>